<dbReference type="Pfam" id="PF25870">
    <property type="entry name" value="WHD_UFL1_5th"/>
    <property type="match status" value="1"/>
</dbReference>
<proteinExistence type="predicted"/>
<dbReference type="InterPro" id="IPR018611">
    <property type="entry name" value="Ufl1"/>
</dbReference>
<comment type="function">
    <text evidence="1">E3 UFM1-protein ligase that mediates ufmylation of target proteins.</text>
</comment>
<keyword evidence="6" id="KW-1185">Reference proteome</keyword>
<evidence type="ECO:0000256" key="2">
    <source>
        <dbReference type="ARBA" id="ARBA00014160"/>
    </source>
</evidence>
<dbReference type="GO" id="GO:0061666">
    <property type="term" value="F:UFM1 ligase activity"/>
    <property type="evidence" value="ECO:0007669"/>
    <property type="project" value="InterPro"/>
</dbReference>
<sequence>MTTTWADIQRLAADLQRVQLAEGTKKLSERNCVEVVSMLMASKAIDIVFTSDGHAYLTKKHLLTEIKNECIGRGGRVSLSDLAHTLNVDYEHIENSVAVILKQSSSFVLCNAELIARDYVDSLCVELNERLSETGVLSASQLIKTWDLPSEIFYGLVLTEIGNKVEAMMDGDMIYTSAYLNAQRNLLKAILNSLTKVTPMAKLSAHLNLSPSIFWSIYDDLAASNEVPGTVIGGRSSNLAYYVPNLHGMLVKSFVLKSFEQQKMIETSVLKKLSVADANVYLKDVLPKSEFTSLIFFPSAIISKKLWEEIEAAIKNEMEKMCYCDVSLHMPAAISSVQDVEKAISICVRSSKMEKMCYCDVSLHMPAAISSDQDVEKAISICVKSSKEWMSASGQPFLYNAQLLTNALKAVDGLINDRAEKEAAIWGKQQRNAKKEEKPQEDDWATGKGRKGRGGKGKGNKQTPKEEPPCGEHTYDVYLCTS</sequence>
<dbReference type="GO" id="GO:0005789">
    <property type="term" value="C:endoplasmic reticulum membrane"/>
    <property type="evidence" value="ECO:0007669"/>
    <property type="project" value="TreeGrafter"/>
</dbReference>
<feature type="domain" description="E3 UFM1-protein ligase 1-like N-terminal" evidence="5">
    <location>
        <begin position="7"/>
        <end position="281"/>
    </location>
</feature>
<feature type="compositionally biased region" description="Basic residues" evidence="4">
    <location>
        <begin position="448"/>
        <end position="459"/>
    </location>
</feature>
<dbReference type="InterPro" id="IPR056579">
    <property type="entry name" value="Ufl1_N"/>
</dbReference>
<dbReference type="GO" id="GO:0034976">
    <property type="term" value="P:response to endoplasmic reticulum stress"/>
    <property type="evidence" value="ECO:0007669"/>
    <property type="project" value="TreeGrafter"/>
</dbReference>
<dbReference type="AlphaFoldDB" id="A0A9J2PYX1"/>
<dbReference type="GO" id="GO:1990592">
    <property type="term" value="P:protein K69-linked ufmylation"/>
    <property type="evidence" value="ECO:0007669"/>
    <property type="project" value="TreeGrafter"/>
</dbReference>
<feature type="compositionally biased region" description="Basic and acidic residues" evidence="4">
    <location>
        <begin position="463"/>
        <end position="473"/>
    </location>
</feature>
<evidence type="ECO:0000256" key="3">
    <source>
        <dbReference type="ARBA" id="ARBA00030452"/>
    </source>
</evidence>
<dbReference type="Pfam" id="PF09743">
    <property type="entry name" value="E3_UFM1_ligase"/>
    <property type="match status" value="1"/>
</dbReference>
<dbReference type="Proteomes" id="UP000036681">
    <property type="component" value="Unplaced"/>
</dbReference>
<name>A0A9J2PYX1_ASCLU</name>
<reference evidence="7" key="1">
    <citation type="submission" date="2023-03" db="UniProtKB">
        <authorList>
            <consortium name="WormBaseParasite"/>
        </authorList>
    </citation>
    <scope>IDENTIFICATION</scope>
</reference>
<dbReference type="PANTHER" id="PTHR31057:SF0">
    <property type="entry name" value="E3 UFM1-PROTEIN LIGASE 1"/>
    <property type="match status" value="1"/>
</dbReference>
<evidence type="ECO:0000259" key="5">
    <source>
        <dbReference type="Pfam" id="PF09743"/>
    </source>
</evidence>
<dbReference type="PANTHER" id="PTHR31057">
    <property type="entry name" value="E3 UFM1-PROTEIN LIGASE 1"/>
    <property type="match status" value="1"/>
</dbReference>
<evidence type="ECO:0000313" key="7">
    <source>
        <dbReference type="WBParaSite" id="ALUE_0001537601-mRNA-1"/>
    </source>
</evidence>
<evidence type="ECO:0000313" key="6">
    <source>
        <dbReference type="Proteomes" id="UP000036681"/>
    </source>
</evidence>
<organism evidence="6 7">
    <name type="scientific">Ascaris lumbricoides</name>
    <name type="common">Giant roundworm</name>
    <dbReference type="NCBI Taxonomy" id="6252"/>
    <lineage>
        <taxon>Eukaryota</taxon>
        <taxon>Metazoa</taxon>
        <taxon>Ecdysozoa</taxon>
        <taxon>Nematoda</taxon>
        <taxon>Chromadorea</taxon>
        <taxon>Rhabditida</taxon>
        <taxon>Spirurina</taxon>
        <taxon>Ascaridomorpha</taxon>
        <taxon>Ascaridoidea</taxon>
        <taxon>Ascarididae</taxon>
        <taxon>Ascaris</taxon>
    </lineage>
</organism>
<protein>
    <recommendedName>
        <fullName evidence="2">E3 UFM1-protein ligase 1 homolog</fullName>
    </recommendedName>
    <alternativeName>
        <fullName evidence="3">E3 UFM1-protein transferase 1 homolog</fullName>
    </alternativeName>
</protein>
<dbReference type="WBParaSite" id="ALUE_0001537601-mRNA-1">
    <property type="protein sequence ID" value="ALUE_0001537601-mRNA-1"/>
    <property type="gene ID" value="ALUE_0001537601"/>
</dbReference>
<dbReference type="GO" id="GO:0032434">
    <property type="term" value="P:regulation of proteasomal ubiquitin-dependent protein catabolic process"/>
    <property type="evidence" value="ECO:0007669"/>
    <property type="project" value="TreeGrafter"/>
</dbReference>
<evidence type="ECO:0000256" key="4">
    <source>
        <dbReference type="SAM" id="MobiDB-lite"/>
    </source>
</evidence>
<evidence type="ECO:0000256" key="1">
    <source>
        <dbReference type="ARBA" id="ARBA00003950"/>
    </source>
</evidence>
<feature type="region of interest" description="Disordered" evidence="4">
    <location>
        <begin position="425"/>
        <end position="473"/>
    </location>
</feature>
<accession>A0A9J2PYX1</accession>